<dbReference type="AlphaFoldDB" id="A0AAP0EGJ0"/>
<comment type="caution">
    <text evidence="1">The sequence shown here is derived from an EMBL/GenBank/DDBJ whole genome shotgun (WGS) entry which is preliminary data.</text>
</comment>
<accession>A0AAP0EGJ0</accession>
<dbReference type="EMBL" id="JBBNAG010000012">
    <property type="protein sequence ID" value="KAK9088958.1"/>
    <property type="molecule type" value="Genomic_DNA"/>
</dbReference>
<reference evidence="1 2" key="1">
    <citation type="submission" date="2024-01" db="EMBL/GenBank/DDBJ databases">
        <title>Genome assemblies of Stephania.</title>
        <authorList>
            <person name="Yang L."/>
        </authorList>
    </citation>
    <scope>NUCLEOTIDE SEQUENCE [LARGE SCALE GENOMIC DNA]</scope>
    <source>
        <strain evidence="1">JXDWG</strain>
        <tissue evidence="1">Leaf</tissue>
    </source>
</reference>
<sequence length="121" mass="14878">MLEKEREPLLRDTLQRWSNHKEMVWRLSRLKTAWKKRRNGLSVPAFKQRRKVFWKTVIGLHDKHLGYITKYFKNNILFREACVNEPVYLTSMLQHQFDFQQITRLKSDFLSNTRFWFTDSQ</sequence>
<evidence type="ECO:0000313" key="2">
    <source>
        <dbReference type="Proteomes" id="UP001419268"/>
    </source>
</evidence>
<organism evidence="1 2">
    <name type="scientific">Stephania cephalantha</name>
    <dbReference type="NCBI Taxonomy" id="152367"/>
    <lineage>
        <taxon>Eukaryota</taxon>
        <taxon>Viridiplantae</taxon>
        <taxon>Streptophyta</taxon>
        <taxon>Embryophyta</taxon>
        <taxon>Tracheophyta</taxon>
        <taxon>Spermatophyta</taxon>
        <taxon>Magnoliopsida</taxon>
        <taxon>Ranunculales</taxon>
        <taxon>Menispermaceae</taxon>
        <taxon>Menispermoideae</taxon>
        <taxon>Cissampelideae</taxon>
        <taxon>Stephania</taxon>
    </lineage>
</organism>
<dbReference type="Proteomes" id="UP001419268">
    <property type="component" value="Unassembled WGS sequence"/>
</dbReference>
<name>A0AAP0EGJ0_9MAGN</name>
<proteinExistence type="predicted"/>
<evidence type="ECO:0000313" key="1">
    <source>
        <dbReference type="EMBL" id="KAK9088958.1"/>
    </source>
</evidence>
<protein>
    <submittedName>
        <fullName evidence="1">Uncharacterized protein</fullName>
    </submittedName>
</protein>
<keyword evidence="2" id="KW-1185">Reference proteome</keyword>
<gene>
    <name evidence="1" type="ORF">Scep_028040</name>
</gene>